<dbReference type="EMBL" id="JACBKZ010000003">
    <property type="protein sequence ID" value="KAF5954405.1"/>
    <property type="molecule type" value="Genomic_DNA"/>
</dbReference>
<comment type="caution">
    <text evidence="1">The sequence shown here is derived from an EMBL/GenBank/DDBJ whole genome shotgun (WGS) entry which is preliminary data.</text>
</comment>
<reference evidence="1 2" key="2">
    <citation type="submission" date="2020-07" db="EMBL/GenBank/DDBJ databases">
        <title>Genome assembly of wild tea tree DASZ reveals pedigree and selection history of tea varieties.</title>
        <authorList>
            <person name="Zhang W."/>
        </authorList>
    </citation>
    <scope>NUCLEOTIDE SEQUENCE [LARGE SCALE GENOMIC DNA]</scope>
    <source>
        <strain evidence="2">cv. G240</strain>
        <tissue evidence="1">Leaf</tissue>
    </source>
</reference>
<keyword evidence="2" id="KW-1185">Reference proteome</keyword>
<dbReference type="AlphaFoldDB" id="A0A7J7HPC3"/>
<evidence type="ECO:0000313" key="2">
    <source>
        <dbReference type="Proteomes" id="UP000593564"/>
    </source>
</evidence>
<proteinExistence type="predicted"/>
<organism evidence="1 2">
    <name type="scientific">Camellia sinensis</name>
    <name type="common">Tea plant</name>
    <name type="synonym">Thea sinensis</name>
    <dbReference type="NCBI Taxonomy" id="4442"/>
    <lineage>
        <taxon>Eukaryota</taxon>
        <taxon>Viridiplantae</taxon>
        <taxon>Streptophyta</taxon>
        <taxon>Embryophyta</taxon>
        <taxon>Tracheophyta</taxon>
        <taxon>Spermatophyta</taxon>
        <taxon>Magnoliopsida</taxon>
        <taxon>eudicotyledons</taxon>
        <taxon>Gunneridae</taxon>
        <taxon>Pentapetalae</taxon>
        <taxon>asterids</taxon>
        <taxon>Ericales</taxon>
        <taxon>Theaceae</taxon>
        <taxon>Camellia</taxon>
    </lineage>
</organism>
<gene>
    <name evidence="1" type="ORF">HYC85_007261</name>
</gene>
<reference evidence="2" key="1">
    <citation type="journal article" date="2020" name="Nat. Commun.">
        <title>Genome assembly of wild tea tree DASZ reveals pedigree and selection history of tea varieties.</title>
        <authorList>
            <person name="Zhang W."/>
            <person name="Zhang Y."/>
            <person name="Qiu H."/>
            <person name="Guo Y."/>
            <person name="Wan H."/>
            <person name="Zhang X."/>
            <person name="Scossa F."/>
            <person name="Alseekh S."/>
            <person name="Zhang Q."/>
            <person name="Wang P."/>
            <person name="Xu L."/>
            <person name="Schmidt M.H."/>
            <person name="Jia X."/>
            <person name="Li D."/>
            <person name="Zhu A."/>
            <person name="Guo F."/>
            <person name="Chen W."/>
            <person name="Ni D."/>
            <person name="Usadel B."/>
            <person name="Fernie A.R."/>
            <person name="Wen W."/>
        </authorList>
    </citation>
    <scope>NUCLEOTIDE SEQUENCE [LARGE SCALE GENOMIC DNA]</scope>
    <source>
        <strain evidence="2">cv. G240</strain>
    </source>
</reference>
<dbReference type="Proteomes" id="UP000593564">
    <property type="component" value="Unassembled WGS sequence"/>
</dbReference>
<accession>A0A7J7HPC3</accession>
<protein>
    <submittedName>
        <fullName evidence="1">Uncharacterized protein</fullName>
    </submittedName>
</protein>
<evidence type="ECO:0000313" key="1">
    <source>
        <dbReference type="EMBL" id="KAF5954405.1"/>
    </source>
</evidence>
<name>A0A7J7HPC3_CAMSI</name>
<sequence length="208" mass="22999">MVNLMYTKVASALVPEGREATEVDQVNLFDDHEQNSESHVHQGGLSSGAEGREATEVDQVDLFDDHGLTVSSLVPIDCNEDRGNGPASLDKSLGEDKYVAKEKVVGGMMDNLSIDATDGSNVGENVFSEQKFSDTQLVGQDVLEEDAFVSGVGGLALNNLYPVYDFRAVQIINSKRNYKKNVLYIVNYWFTTLTYKTISIQYLQFQKI</sequence>